<keyword evidence="2" id="KW-1185">Reference proteome</keyword>
<protein>
    <submittedName>
        <fullName evidence="1">Uncharacterized protein</fullName>
    </submittedName>
</protein>
<dbReference type="EMBL" id="CAUJNA010000329">
    <property type="protein sequence ID" value="CAJ1375540.1"/>
    <property type="molecule type" value="Genomic_DNA"/>
</dbReference>
<dbReference type="Gene3D" id="2.40.50.140">
    <property type="entry name" value="Nucleic acid-binding proteins"/>
    <property type="match status" value="1"/>
</dbReference>
<name>A0AA36MPI8_9DINO</name>
<evidence type="ECO:0000313" key="1">
    <source>
        <dbReference type="EMBL" id="CAJ1375540.1"/>
    </source>
</evidence>
<gene>
    <name evidence="1" type="ORF">EVOR1521_LOCUS4800</name>
</gene>
<accession>A0AA36MPI8</accession>
<dbReference type="AlphaFoldDB" id="A0AA36MPI8"/>
<evidence type="ECO:0000313" key="2">
    <source>
        <dbReference type="Proteomes" id="UP001178507"/>
    </source>
</evidence>
<proteinExistence type="predicted"/>
<organism evidence="1 2">
    <name type="scientific">Effrenium voratum</name>
    <dbReference type="NCBI Taxonomy" id="2562239"/>
    <lineage>
        <taxon>Eukaryota</taxon>
        <taxon>Sar</taxon>
        <taxon>Alveolata</taxon>
        <taxon>Dinophyceae</taxon>
        <taxon>Suessiales</taxon>
        <taxon>Symbiodiniaceae</taxon>
        <taxon>Effrenium</taxon>
    </lineage>
</organism>
<comment type="caution">
    <text evidence="1">The sequence shown here is derived from an EMBL/GenBank/DDBJ whole genome shotgun (WGS) entry which is preliminary data.</text>
</comment>
<feature type="non-terminal residue" evidence="1">
    <location>
        <position position="1"/>
    </location>
</feature>
<reference evidence="1" key="1">
    <citation type="submission" date="2023-08" db="EMBL/GenBank/DDBJ databases">
        <authorList>
            <person name="Chen Y."/>
            <person name="Shah S."/>
            <person name="Dougan E. K."/>
            <person name="Thang M."/>
            <person name="Chan C."/>
        </authorList>
    </citation>
    <scope>NUCLEOTIDE SEQUENCE</scope>
</reference>
<dbReference type="Proteomes" id="UP001178507">
    <property type="component" value="Unassembled WGS sequence"/>
</dbReference>
<sequence>MSHPESMAMQSKFPVARSDFAVLENQCVGRERIDIIGVITSCDVAPTTKAKANVWLKDLTGKGMLLTLWGEKHVDKAQNFQAGFVLQVDNALLLKRGENNIEATAEHWLESDKHSFSWLHCDPRGEKADKLRALDTSRGEAISVPWTPSLSVGGRLSSDLSACYVACAANMCACGLAVAQGTIQAEMLDKLEVATHAAWLVGVVGDPVYRPCRVCGTKVNPDTGKCKRADTSSCPSQPDLALKVLATAHIADWSGAVENVLIRGEQLAALASVDDEAKLAELIAEKGTQDDPDIREVDINGDKHLVTSHHHVVPFPEIDGAKPFAVEAFCHFKNCHLFNMADGAPRLLVGKPIQDCDTDLMTCHVEWMARANDDVVRSVVAEGDA</sequence>
<dbReference type="InterPro" id="IPR012340">
    <property type="entry name" value="NA-bd_OB-fold"/>
</dbReference>